<gene>
    <name evidence="1" type="ORF">Tco_0842548</name>
</gene>
<comment type="caution">
    <text evidence="1">The sequence shown here is derived from an EMBL/GenBank/DDBJ whole genome shotgun (WGS) entry which is preliminary data.</text>
</comment>
<name>A0ABQ5B3Q9_9ASTR</name>
<reference evidence="1" key="2">
    <citation type="submission" date="2022-01" db="EMBL/GenBank/DDBJ databases">
        <authorList>
            <person name="Yamashiro T."/>
            <person name="Shiraishi A."/>
            <person name="Satake H."/>
            <person name="Nakayama K."/>
        </authorList>
    </citation>
    <scope>NUCLEOTIDE SEQUENCE</scope>
</reference>
<evidence type="ECO:0000313" key="1">
    <source>
        <dbReference type="EMBL" id="GJT08086.1"/>
    </source>
</evidence>
<evidence type="ECO:0000313" key="2">
    <source>
        <dbReference type="Proteomes" id="UP001151760"/>
    </source>
</evidence>
<organism evidence="1 2">
    <name type="scientific">Tanacetum coccineum</name>
    <dbReference type="NCBI Taxonomy" id="301880"/>
    <lineage>
        <taxon>Eukaryota</taxon>
        <taxon>Viridiplantae</taxon>
        <taxon>Streptophyta</taxon>
        <taxon>Embryophyta</taxon>
        <taxon>Tracheophyta</taxon>
        <taxon>Spermatophyta</taxon>
        <taxon>Magnoliopsida</taxon>
        <taxon>eudicotyledons</taxon>
        <taxon>Gunneridae</taxon>
        <taxon>Pentapetalae</taxon>
        <taxon>asterids</taxon>
        <taxon>campanulids</taxon>
        <taxon>Asterales</taxon>
        <taxon>Asteraceae</taxon>
        <taxon>Asteroideae</taxon>
        <taxon>Anthemideae</taxon>
        <taxon>Anthemidinae</taxon>
        <taxon>Tanacetum</taxon>
    </lineage>
</organism>
<dbReference type="EMBL" id="BQNB010012802">
    <property type="protein sequence ID" value="GJT08086.1"/>
    <property type="molecule type" value="Genomic_DNA"/>
</dbReference>
<sequence length="115" mass="13710">MSKITLEYRVEDDEEFLGDSQHTEWNKVQFKVDLAKMLDILFNRRRGKIIICCHSKAVMQRDQDHTQGSIEDYMILLPHQRHTGKLYTAAHIERYSFVDRMLKDEKRAKRVEVDA</sequence>
<keyword evidence="2" id="KW-1185">Reference proteome</keyword>
<dbReference type="Proteomes" id="UP001151760">
    <property type="component" value="Unassembled WGS sequence"/>
</dbReference>
<accession>A0ABQ5B3Q9</accession>
<reference evidence="1" key="1">
    <citation type="journal article" date="2022" name="Int. J. Mol. Sci.">
        <title>Draft Genome of Tanacetum Coccineum: Genomic Comparison of Closely Related Tanacetum-Family Plants.</title>
        <authorList>
            <person name="Yamashiro T."/>
            <person name="Shiraishi A."/>
            <person name="Nakayama K."/>
            <person name="Satake H."/>
        </authorList>
    </citation>
    <scope>NUCLEOTIDE SEQUENCE</scope>
</reference>
<proteinExistence type="predicted"/>
<protein>
    <submittedName>
        <fullName evidence="1">Uncharacterized protein</fullName>
    </submittedName>
</protein>